<organism evidence="2 3">
    <name type="scientific">Cystoisospora suis</name>
    <dbReference type="NCBI Taxonomy" id="483139"/>
    <lineage>
        <taxon>Eukaryota</taxon>
        <taxon>Sar</taxon>
        <taxon>Alveolata</taxon>
        <taxon>Apicomplexa</taxon>
        <taxon>Conoidasida</taxon>
        <taxon>Coccidia</taxon>
        <taxon>Eucoccidiorida</taxon>
        <taxon>Eimeriorina</taxon>
        <taxon>Sarcocystidae</taxon>
        <taxon>Cystoisospora</taxon>
    </lineage>
</organism>
<evidence type="ECO:0000313" key="3">
    <source>
        <dbReference type="Proteomes" id="UP000221165"/>
    </source>
</evidence>
<dbReference type="VEuPathDB" id="ToxoDB:CSUI_008564"/>
<evidence type="ECO:0000256" key="1">
    <source>
        <dbReference type="SAM" id="MobiDB-lite"/>
    </source>
</evidence>
<dbReference type="GO" id="GO:0005634">
    <property type="term" value="C:nucleus"/>
    <property type="evidence" value="ECO:0007669"/>
    <property type="project" value="TreeGrafter"/>
</dbReference>
<feature type="region of interest" description="Disordered" evidence="1">
    <location>
        <begin position="1"/>
        <end position="82"/>
    </location>
</feature>
<reference evidence="2 3" key="1">
    <citation type="journal article" date="2017" name="Int. J. Parasitol.">
        <title>The genome of the protozoan parasite Cystoisospora suis and a reverse vaccinology approach to identify vaccine candidates.</title>
        <authorList>
            <person name="Palmieri N."/>
            <person name="Shrestha A."/>
            <person name="Ruttkowski B."/>
            <person name="Beck T."/>
            <person name="Vogl C."/>
            <person name="Tomley F."/>
            <person name="Blake D.P."/>
            <person name="Joachim A."/>
        </authorList>
    </citation>
    <scope>NUCLEOTIDE SEQUENCE [LARGE SCALE GENOMIC DNA]</scope>
    <source>
        <strain evidence="2 3">Wien I</strain>
    </source>
</reference>
<dbReference type="Pfam" id="PF07491">
    <property type="entry name" value="PPI_Ypi1"/>
    <property type="match status" value="1"/>
</dbReference>
<dbReference type="InterPro" id="IPR011107">
    <property type="entry name" value="PPI_Ypi1"/>
</dbReference>
<protein>
    <submittedName>
        <fullName evidence="2">Protein phosphatase inhibitor protein</fullName>
    </submittedName>
</protein>
<name>A0A2C6KM98_9APIC</name>
<feature type="region of interest" description="Disordered" evidence="1">
    <location>
        <begin position="101"/>
        <end position="147"/>
    </location>
</feature>
<sequence length="170" mass="17457">MSSRSPTHCGGSGARSGGSSSSTTTTTLMPQAAAVVHISPSPSSGDVRAALEGDGERGTLLSSSGSPQGEHSPRRVSWDQNIVDNENMAKKKSKKCCIFHKKKPFGESSSESDSSSGNSSGDEEKANHQGTGGQGGEGGNDGHSTCKKCVRETRQKNLEATGKGTEGQTS</sequence>
<dbReference type="EMBL" id="MIGC01004828">
    <property type="protein sequence ID" value="PHJ17612.1"/>
    <property type="molecule type" value="Genomic_DNA"/>
</dbReference>
<dbReference type="Proteomes" id="UP000221165">
    <property type="component" value="Unassembled WGS sequence"/>
</dbReference>
<feature type="compositionally biased region" description="Polar residues" evidence="1">
    <location>
        <begin position="60"/>
        <end position="69"/>
    </location>
</feature>
<feature type="compositionally biased region" description="Low complexity" evidence="1">
    <location>
        <begin position="106"/>
        <end position="120"/>
    </location>
</feature>
<dbReference type="RefSeq" id="XP_067919330.1">
    <property type="nucleotide sequence ID" value="XM_068068692.1"/>
</dbReference>
<proteinExistence type="predicted"/>
<feature type="compositionally biased region" description="Gly residues" evidence="1">
    <location>
        <begin position="130"/>
        <end position="141"/>
    </location>
</feature>
<dbReference type="GeneID" id="94431903"/>
<comment type="caution">
    <text evidence="2">The sequence shown here is derived from an EMBL/GenBank/DDBJ whole genome shotgun (WGS) entry which is preliminary data.</text>
</comment>
<accession>A0A2C6KM98</accession>
<dbReference type="PANTHER" id="PTHR20835:SF0">
    <property type="entry name" value="E3 UBIQUITIN-PROTEIN LIGASE PPP1R11"/>
    <property type="match status" value="1"/>
</dbReference>
<feature type="compositionally biased region" description="Low complexity" evidence="1">
    <location>
        <begin position="17"/>
        <end position="27"/>
    </location>
</feature>
<keyword evidence="3" id="KW-1185">Reference proteome</keyword>
<dbReference type="GO" id="GO:0008157">
    <property type="term" value="F:protein phosphatase 1 binding"/>
    <property type="evidence" value="ECO:0007669"/>
    <property type="project" value="TreeGrafter"/>
</dbReference>
<dbReference type="PANTHER" id="PTHR20835">
    <property type="entry name" value="E3 UBIQUITIN-PROTEIN LIGASE PPP1R11-RELATED"/>
    <property type="match status" value="1"/>
</dbReference>
<gene>
    <name evidence="2" type="ORF">CSUI_008564</name>
</gene>
<evidence type="ECO:0000313" key="2">
    <source>
        <dbReference type="EMBL" id="PHJ17612.1"/>
    </source>
</evidence>
<dbReference type="GO" id="GO:0004865">
    <property type="term" value="F:protein serine/threonine phosphatase inhibitor activity"/>
    <property type="evidence" value="ECO:0007669"/>
    <property type="project" value="InterPro"/>
</dbReference>
<dbReference type="AlphaFoldDB" id="A0A2C6KM98"/>